<evidence type="ECO:0000313" key="3">
    <source>
        <dbReference type="Proteomes" id="UP000652761"/>
    </source>
</evidence>
<feature type="compositionally biased region" description="Basic and acidic residues" evidence="1">
    <location>
        <begin position="8"/>
        <end position="17"/>
    </location>
</feature>
<feature type="compositionally biased region" description="Acidic residues" evidence="1">
    <location>
        <begin position="29"/>
        <end position="47"/>
    </location>
</feature>
<proteinExistence type="predicted"/>
<gene>
    <name evidence="2" type="ORF">Taro_051474</name>
</gene>
<dbReference type="AlphaFoldDB" id="A0A843XGY0"/>
<dbReference type="EMBL" id="NMUH01008227">
    <property type="protein sequence ID" value="MQM18481.1"/>
    <property type="molecule type" value="Genomic_DNA"/>
</dbReference>
<comment type="caution">
    <text evidence="2">The sequence shown here is derived from an EMBL/GenBank/DDBJ whole genome shotgun (WGS) entry which is preliminary data.</text>
</comment>
<protein>
    <submittedName>
        <fullName evidence="2">Uncharacterized protein</fullName>
    </submittedName>
</protein>
<accession>A0A843XGY0</accession>
<name>A0A843XGY0_COLES</name>
<evidence type="ECO:0000256" key="1">
    <source>
        <dbReference type="SAM" id="MobiDB-lite"/>
    </source>
</evidence>
<keyword evidence="3" id="KW-1185">Reference proteome</keyword>
<dbReference type="Proteomes" id="UP000652761">
    <property type="component" value="Unassembled WGS sequence"/>
</dbReference>
<reference evidence="2" key="1">
    <citation type="submission" date="2017-07" db="EMBL/GenBank/DDBJ databases">
        <title>Taro Niue Genome Assembly and Annotation.</title>
        <authorList>
            <person name="Atibalentja N."/>
            <person name="Keating K."/>
            <person name="Fields C.J."/>
        </authorList>
    </citation>
    <scope>NUCLEOTIDE SEQUENCE</scope>
    <source>
        <strain evidence="2">Niue_2</strain>
        <tissue evidence="2">Leaf</tissue>
    </source>
</reference>
<feature type="region of interest" description="Disordered" evidence="1">
    <location>
        <begin position="1"/>
        <end position="53"/>
    </location>
</feature>
<sequence length="63" mass="7337">MRLRLKHVQMDAKKGDGDYDPTDMSYLRDDEDSMGEMELDEEADDPDDPTRPNTFLVSVIERM</sequence>
<organism evidence="2 3">
    <name type="scientific">Colocasia esculenta</name>
    <name type="common">Wild taro</name>
    <name type="synonym">Arum esculentum</name>
    <dbReference type="NCBI Taxonomy" id="4460"/>
    <lineage>
        <taxon>Eukaryota</taxon>
        <taxon>Viridiplantae</taxon>
        <taxon>Streptophyta</taxon>
        <taxon>Embryophyta</taxon>
        <taxon>Tracheophyta</taxon>
        <taxon>Spermatophyta</taxon>
        <taxon>Magnoliopsida</taxon>
        <taxon>Liliopsida</taxon>
        <taxon>Araceae</taxon>
        <taxon>Aroideae</taxon>
        <taxon>Colocasieae</taxon>
        <taxon>Colocasia</taxon>
    </lineage>
</organism>
<evidence type="ECO:0000313" key="2">
    <source>
        <dbReference type="EMBL" id="MQM18481.1"/>
    </source>
</evidence>